<dbReference type="InterPro" id="IPR001753">
    <property type="entry name" value="Enoyl-CoA_hydra/iso"/>
</dbReference>
<dbReference type="PANTHER" id="PTHR11941:SF27">
    <property type="entry name" value="ETHYLMALONYL-COA DECARBOXYLASE"/>
    <property type="match status" value="1"/>
</dbReference>
<dbReference type="Pfam" id="PF00378">
    <property type="entry name" value="ECH_1"/>
    <property type="match status" value="1"/>
</dbReference>
<dbReference type="EMBL" id="OAOP01000007">
    <property type="protein sequence ID" value="SNX73392.1"/>
    <property type="molecule type" value="Genomic_DNA"/>
</dbReference>
<dbReference type="GO" id="GO:0016829">
    <property type="term" value="F:lyase activity"/>
    <property type="evidence" value="ECO:0007669"/>
    <property type="project" value="UniProtKB-KW"/>
</dbReference>
<dbReference type="SUPFAM" id="SSF52096">
    <property type="entry name" value="ClpP/crotonase"/>
    <property type="match status" value="1"/>
</dbReference>
<dbReference type="OrthoDB" id="9775794at2"/>
<evidence type="ECO:0000313" key="2">
    <source>
        <dbReference type="EMBL" id="SNX73392.1"/>
    </source>
</evidence>
<dbReference type="PANTHER" id="PTHR11941">
    <property type="entry name" value="ENOYL-COA HYDRATASE-RELATED"/>
    <property type="match status" value="1"/>
</dbReference>
<dbReference type="GO" id="GO:0006635">
    <property type="term" value="P:fatty acid beta-oxidation"/>
    <property type="evidence" value="ECO:0007669"/>
    <property type="project" value="TreeGrafter"/>
</dbReference>
<dbReference type="CDD" id="cd06558">
    <property type="entry name" value="crotonase-like"/>
    <property type="match status" value="1"/>
</dbReference>
<keyword evidence="1" id="KW-0456">Lyase</keyword>
<accession>A0A285D0R3</accession>
<gene>
    <name evidence="2" type="ORF">SAMN05877753_10751</name>
</gene>
<keyword evidence="3" id="KW-1185">Reference proteome</keyword>
<reference evidence="2 3" key="1">
    <citation type="submission" date="2017-08" db="EMBL/GenBank/DDBJ databases">
        <authorList>
            <person name="de Groot N.N."/>
        </authorList>
    </citation>
    <scope>NUCLEOTIDE SEQUENCE [LARGE SCALE GENOMIC DNA]</scope>
    <source>
        <strain evidence="2 3">JC228</strain>
    </source>
</reference>
<evidence type="ECO:0000256" key="1">
    <source>
        <dbReference type="ARBA" id="ARBA00023239"/>
    </source>
</evidence>
<proteinExistence type="predicted"/>
<dbReference type="AlphaFoldDB" id="A0A285D0R3"/>
<dbReference type="RefSeq" id="WP_097159477.1">
    <property type="nucleotide sequence ID" value="NZ_JBEPMQ010000007.1"/>
</dbReference>
<protein>
    <submittedName>
        <fullName evidence="2">Enoyl-CoA hydratase/carnithine racemase</fullName>
    </submittedName>
</protein>
<name>A0A285D0R3_9BACI</name>
<evidence type="ECO:0000313" key="3">
    <source>
        <dbReference type="Proteomes" id="UP000219546"/>
    </source>
</evidence>
<dbReference type="GO" id="GO:0005829">
    <property type="term" value="C:cytosol"/>
    <property type="evidence" value="ECO:0007669"/>
    <property type="project" value="TreeGrafter"/>
</dbReference>
<dbReference type="Proteomes" id="UP000219546">
    <property type="component" value="Unassembled WGS sequence"/>
</dbReference>
<dbReference type="InterPro" id="IPR029045">
    <property type="entry name" value="ClpP/crotonase-like_dom_sf"/>
</dbReference>
<sequence>MADYKIKRLFNNVLVFVITREHVLNAVNDQVMDGLNQACDIIRTDPDYSLFVITGEGERAFCSGGDLREFHALKTANQSVQMLQKMAHILHNIATLPVPVIGLLNGTAVGGGMEIASACDWRYARETGKYGFIQASLSITTGWGGGTLLLEKFPPHLALEWLAKGEKRAASDWQQDRFFNNIFSGKPFDFFEKECHSMLKTQSDVLRSYKEVFLKKIDQPSLLDRMLNEAKNCSLLWESNAHHEAVTQFLQKDRKTK</sequence>
<organism evidence="2 3">
    <name type="scientific">Bacillus oleivorans</name>
    <dbReference type="NCBI Taxonomy" id="1448271"/>
    <lineage>
        <taxon>Bacteria</taxon>
        <taxon>Bacillati</taxon>
        <taxon>Bacillota</taxon>
        <taxon>Bacilli</taxon>
        <taxon>Bacillales</taxon>
        <taxon>Bacillaceae</taxon>
        <taxon>Bacillus</taxon>
    </lineage>
</organism>
<dbReference type="Gene3D" id="3.90.226.10">
    <property type="entry name" value="2-enoyl-CoA Hydratase, Chain A, domain 1"/>
    <property type="match status" value="1"/>
</dbReference>